<name>A0A1E7JX72_9ACTN</name>
<dbReference type="RefSeq" id="WP_070198321.1">
    <property type="nucleotide sequence ID" value="NZ_LJGU01000145.1"/>
</dbReference>
<sequence>MRVILTADRERSRAYTITEPFTTWDIPILDFGGSGYRNAPDDTHHRVIVVNDRPLAQNAPGA</sequence>
<dbReference type="Proteomes" id="UP000176101">
    <property type="component" value="Unassembled WGS sequence"/>
</dbReference>
<comment type="caution">
    <text evidence="1">The sequence shown here is derived from an EMBL/GenBank/DDBJ whole genome shotgun (WGS) entry which is preliminary data.</text>
</comment>
<dbReference type="AlphaFoldDB" id="A0A1E7JX72"/>
<evidence type="ECO:0000313" key="2">
    <source>
        <dbReference type="Proteomes" id="UP000176101"/>
    </source>
</evidence>
<reference evidence="1 2" key="1">
    <citation type="journal article" date="2016" name="Front. Microbiol.">
        <title>Comparative Genomics Analysis of Streptomyces Species Reveals Their Adaptation to the Marine Environment and Their Diversity at the Genomic Level.</title>
        <authorList>
            <person name="Tian X."/>
            <person name="Zhang Z."/>
            <person name="Yang T."/>
            <person name="Chen M."/>
            <person name="Li J."/>
            <person name="Chen F."/>
            <person name="Yang J."/>
            <person name="Li W."/>
            <person name="Zhang B."/>
            <person name="Zhang Z."/>
            <person name="Wu J."/>
            <person name="Zhang C."/>
            <person name="Long L."/>
            <person name="Xiao J."/>
        </authorList>
    </citation>
    <scope>NUCLEOTIDE SEQUENCE [LARGE SCALE GENOMIC DNA]</scope>
    <source>
        <strain evidence="1 2">SCSIO 02100</strain>
    </source>
</reference>
<dbReference type="EMBL" id="LJGU01000145">
    <property type="protein sequence ID" value="OEU96246.1"/>
    <property type="molecule type" value="Genomic_DNA"/>
</dbReference>
<gene>
    <name evidence="1" type="ORF">AN216_21365</name>
</gene>
<proteinExistence type="predicted"/>
<organism evidence="1 2">
    <name type="scientific">Streptomyces oceani</name>
    <dbReference type="NCBI Taxonomy" id="1075402"/>
    <lineage>
        <taxon>Bacteria</taxon>
        <taxon>Bacillati</taxon>
        <taxon>Actinomycetota</taxon>
        <taxon>Actinomycetes</taxon>
        <taxon>Kitasatosporales</taxon>
        <taxon>Streptomycetaceae</taxon>
        <taxon>Streptomyces</taxon>
    </lineage>
</organism>
<keyword evidence="2" id="KW-1185">Reference proteome</keyword>
<evidence type="ECO:0000313" key="1">
    <source>
        <dbReference type="EMBL" id="OEU96246.1"/>
    </source>
</evidence>
<accession>A0A1E7JX72</accession>
<protein>
    <submittedName>
        <fullName evidence="1">Uncharacterized protein</fullName>
    </submittedName>
</protein>